<dbReference type="SUPFAM" id="SSF54909">
    <property type="entry name" value="Dimeric alpha+beta barrel"/>
    <property type="match status" value="1"/>
</dbReference>
<dbReference type="InterPro" id="IPR011008">
    <property type="entry name" value="Dimeric_a/b-barrel"/>
</dbReference>
<name>Q1IRD5_KORVE</name>
<dbReference type="EnsemblBacteria" id="ABF40565">
    <property type="protein sequence ID" value="ABF40565"/>
    <property type="gene ID" value="Acid345_1563"/>
</dbReference>
<dbReference type="STRING" id="204669.Acid345_1563"/>
<dbReference type="Gene3D" id="3.30.70.100">
    <property type="match status" value="1"/>
</dbReference>
<dbReference type="OrthoDB" id="120886at2"/>
<accession>Q1IRD5</accession>
<dbReference type="HOGENOM" id="CLU_2302689_0_0_0"/>
<sequence length="104" mass="12244">MWHILWEFRVAPERRAEFERVYSAAGEWAALFAKSQEFRGTTLLRDPQVAGRYVTEDVWKSAEAFERLKEEFAAEYKRLDELCEALTEYEMKIGGFQEVGGEER</sequence>
<dbReference type="Proteomes" id="UP000002432">
    <property type="component" value="Chromosome"/>
</dbReference>
<gene>
    <name evidence="2" type="ordered locus">Acid345_1563</name>
</gene>
<protein>
    <recommendedName>
        <fullName evidence="1">ABM domain-containing protein</fullName>
    </recommendedName>
</protein>
<dbReference type="RefSeq" id="WP_011522367.1">
    <property type="nucleotide sequence ID" value="NC_008009.1"/>
</dbReference>
<dbReference type="Pfam" id="PF03992">
    <property type="entry name" value="ABM"/>
    <property type="match status" value="1"/>
</dbReference>
<evidence type="ECO:0000313" key="3">
    <source>
        <dbReference type="Proteomes" id="UP000002432"/>
    </source>
</evidence>
<dbReference type="eggNOG" id="ENOG5033K3T">
    <property type="taxonomic scope" value="Bacteria"/>
</dbReference>
<dbReference type="AlphaFoldDB" id="Q1IRD5"/>
<evidence type="ECO:0000313" key="2">
    <source>
        <dbReference type="EMBL" id="ABF40565.1"/>
    </source>
</evidence>
<organism evidence="2 3">
    <name type="scientific">Koribacter versatilis (strain Ellin345)</name>
    <dbReference type="NCBI Taxonomy" id="204669"/>
    <lineage>
        <taxon>Bacteria</taxon>
        <taxon>Pseudomonadati</taxon>
        <taxon>Acidobacteriota</taxon>
        <taxon>Terriglobia</taxon>
        <taxon>Terriglobales</taxon>
        <taxon>Candidatus Korobacteraceae</taxon>
        <taxon>Candidatus Korobacter</taxon>
    </lineage>
</organism>
<evidence type="ECO:0000259" key="1">
    <source>
        <dbReference type="Pfam" id="PF03992"/>
    </source>
</evidence>
<dbReference type="InterPro" id="IPR007138">
    <property type="entry name" value="ABM_dom"/>
</dbReference>
<keyword evidence="3" id="KW-1185">Reference proteome</keyword>
<dbReference type="EMBL" id="CP000360">
    <property type="protein sequence ID" value="ABF40565.1"/>
    <property type="molecule type" value="Genomic_DNA"/>
</dbReference>
<proteinExistence type="predicted"/>
<feature type="domain" description="ABM" evidence="1">
    <location>
        <begin position="2"/>
        <end position="67"/>
    </location>
</feature>
<reference evidence="2 3" key="1">
    <citation type="journal article" date="2009" name="Appl. Environ. Microbiol.">
        <title>Three genomes from the phylum Acidobacteria provide insight into the lifestyles of these microorganisms in soils.</title>
        <authorList>
            <person name="Ward N.L."/>
            <person name="Challacombe J.F."/>
            <person name="Janssen P.H."/>
            <person name="Henrissat B."/>
            <person name="Coutinho P.M."/>
            <person name="Wu M."/>
            <person name="Xie G."/>
            <person name="Haft D.H."/>
            <person name="Sait M."/>
            <person name="Badger J."/>
            <person name="Barabote R.D."/>
            <person name="Bradley B."/>
            <person name="Brettin T.S."/>
            <person name="Brinkac L.M."/>
            <person name="Bruce D."/>
            <person name="Creasy T."/>
            <person name="Daugherty S.C."/>
            <person name="Davidsen T.M."/>
            <person name="DeBoy R.T."/>
            <person name="Detter J.C."/>
            <person name="Dodson R.J."/>
            <person name="Durkin A.S."/>
            <person name="Ganapathy A."/>
            <person name="Gwinn-Giglio M."/>
            <person name="Han C.S."/>
            <person name="Khouri H."/>
            <person name="Kiss H."/>
            <person name="Kothari S.P."/>
            <person name="Madupu R."/>
            <person name="Nelson K.E."/>
            <person name="Nelson W.C."/>
            <person name="Paulsen I."/>
            <person name="Penn K."/>
            <person name="Ren Q."/>
            <person name="Rosovitz M.J."/>
            <person name="Selengut J.D."/>
            <person name="Shrivastava S."/>
            <person name="Sullivan S.A."/>
            <person name="Tapia R."/>
            <person name="Thompson L.S."/>
            <person name="Watkins K.L."/>
            <person name="Yang Q."/>
            <person name="Yu C."/>
            <person name="Zafar N."/>
            <person name="Zhou L."/>
            <person name="Kuske C.R."/>
        </authorList>
    </citation>
    <scope>NUCLEOTIDE SEQUENCE [LARGE SCALE GENOMIC DNA]</scope>
    <source>
        <strain evidence="2 3">Ellin345</strain>
    </source>
</reference>
<dbReference type="KEGG" id="aba:Acid345_1563"/>